<evidence type="ECO:0000256" key="5">
    <source>
        <dbReference type="ARBA" id="ARBA00024043"/>
    </source>
</evidence>
<keyword evidence="4" id="KW-0843">Virulence</keyword>
<dbReference type="InterPro" id="IPR010069">
    <property type="entry name" value="CdiA_FHA1_rpt"/>
</dbReference>
<evidence type="ECO:0000313" key="9">
    <source>
        <dbReference type="Proteomes" id="UP000003729"/>
    </source>
</evidence>
<dbReference type="eggNOG" id="COG3210">
    <property type="taxonomic scope" value="Bacteria"/>
</dbReference>
<name>B6XC53_9GAMM</name>
<dbReference type="Pfam" id="PF04829">
    <property type="entry name" value="PT-VENN"/>
    <property type="match status" value="1"/>
</dbReference>
<sequence>MNKLFYRLIFNAARQMVMVVADITRSHHAGPVCQTVHSVADESHCRIRWAVKPVAVTLWLSLGMVNFHAQASEIKADGSAPGNQQPTILNTQNGLPQVNIQAPNRDGVSRNQYSQFDVDQKGAILNNSRSTTNTQLGGLVQGNEWLAKGEASIILNEVNSRNPSQLNGFIEVAGKRADVIIANPAGITCNGCGFINADKALLSAGKTLIENGKVKGFDVDKGNINVVGKGYNSNGTNYTALIGRSVNINAKLHAKDLAITTGKNTVGADGQTIIKTDNSQTDDDPAFALDVSALGGMYANTIKMRGTEHGVGVCNAGHIGAEAGNITLSVDGKIGNIGVVTASQNVDIQSQQTINNQGTVLANQHVQLTAKQAITNTDKGQIVAGRDTSLNAKAVTSDNSALLAAGVDSKGKLTSSGHLTVTANENAALNGEIVAKDTFTATAERVDLSNSNTQAHDIVVTATQSDIATKAAHILATDNATLTAQKGLNNQSGEIVANNLTITAPDFINNQQGKLVQKGHSANQLHTQTLNNQQGEINLAGDTSIKTQQLDNQSGNVISRDGKLTVQGQTVNNQQGTVLASGKQGIEIAAQKLDGQKGEILTNGGLNITSSSLNLDNATTQAAQVTMKADDFSHRGGDLLQTGSQNTRIDVVNHIDNAQGKIATKGDLTLQAQQIDNSKGKIFTHDNHQIKITANNKLDNTQGTIQTDKNLAINTLNLINKQGTLNVLSGNSQLTANNIVGDEGVIAAKGNLRIESHQLDLSRGLTQASHITVMAGQLIHNGGVLLQSGEDKTILNVKGALENNSGEISTHGELAINANSVSNQDGKIIAAKLGKLTLNILQKFDNTQGTLLGNHGIQLTTQQLNNQSGKIIGSEGDNVITTQQLNGQKGEILSNGKLVLRGEQLNLDNAITQASQINIEGKSLSHQHGEMLQTGSSQGEISLMEPLDNQLGNISSQGTLEINAEQINNQKGILVASKVGELILAAKRGVDNQQGTLFGEKGLAITSATLNNLDGKVISKQGDTAITTQSLAGKTGEILSQGRLTLTASDADLSHATTQADNIQITAETLNHQDGTLVQLGEQQGNINVKQGLNNQAGDISSNGALSIFAQQLDNQSGKIFSAKQGRLNLEIKQALNNTDGSLIGRHGVFIETQSLINRAGKIISNVGDITLNSETLEGEDGELLAGKSLNIQGNQLILNQGITQAERIQITANSLDHQGGKLLQTGNQSGVISLTGNLNNQEGEIGSNGDLHLKGAVLDNQRGQIITAQQGQLSIDAKKELKNQQGAIVAEKEINLTAKQVDNQQGKIVSRQGLVDITSAQAVNNQAGLIAAAQLLQLSNQQINNQKGYLQGGQIDIDTHQAHFDNTDGYVLATQNLTLNSGKIDNHQGTIQSGGNSVIDTHGTALINTQSGEDKGIYAQGSLSLKTANLDNQSGRVVAKQQLTLKSQQLNNQNGLVGSQADLRLDVTQLDNTEGVIKGKTVSIDTQGHRLTNQAKNAGHGIFAGQHLALMVGDIINRQGQIHANTISLDTQKKQVDNTQGEILAANSLSVQSGEIDNQQGRLQAGNQLSLNTHGQQIRNQNTQKSGGILSAGSLMVNSGDLHNQHGQIQSAEASHLTTLQFDNQNGQVSAGNMVINTQNQNLLNQQGVIAGNDRAELKTAGLENTQGAIQGKSDLAITAKQVTNQQGTVLSQGTLSLTSQSLDNQKGVIQSQGTHQLNLSQSLDNQNGQVLSGGKLAINANEIENTSGVLQSLNDATLVAKRNILNQQGWIKANESLDITANLVDNQNTHQSAKGIDGKNVDIQANSLNSQAGAIRAGLAIRAIVTQQINNNQGMLSAGSLLALNDNAKGKLLDLTNQQGVIVSNGSAAINANQLTGEGKIIAQKSLVLDINQQVENTGRIQAGESLTANFRQGFTNKGLFSSLGDLALTTTNIINALSGEISGQKTHITASSNTLNTGLIDGVQTYIQSQSLSNLGTGRIYGDELTIATKQLINDKQDDRAAVIAGRQSVNLAVDDLLNRDHALIYSDGDLVIGYALNNQLQAYGHAKSVKNHSANIEADGNLTLRTDLLENKDLYLKLTEKPVEVSREKFDWYDWGNGRRYKLQPRNGNRTRYAINEDGTINKNVGIHYEKSNRWRMFENGNWTKNFYEYQYDRIISETQVLERDAALITSGKNLKLEGQQLNNENSRIVAGQDLILTGYKLTNDEAKGIRHTLDKGNTIERYKGGKKWKTKTHTSKYQGLNITEDLPLFLLEVTKNAGKIAKTEIGKINLQQLGGTASSVSDSNIQNNQGASVTQQGLKKGTNVPLELQAGQQAEVAQLPNISTKVDVKDNQHVDKLTDIQGANVSDGQSIGAKNDAGQIQTITPETASETKDNLNTVIRTVGPNIKLPDNSLFNITPSSDSKYLIETDARFTNYKKWLSSIDIVTHEQLHKRLGDGFYEQRLVRDQLIATTGQRLLGNYQSDEEQYRHLLTNGVAYGEKFNLTPGVALTPEQMANLTSDIVWMVNKEVTLSDGRVEKVSVPQVYVRARQGDLNGNGALLAGRNVSVDMAGDILNSGELSSREFTDLRAENIQNSGSIQGKNVQLNALKDIHNVGGAIRGLDNVSLSAGRDIISETAQRTEGDAKWLDRPASIYVTGDNGQLTLTAIQDINLIASDLGNLGVNGKTQLIAGKDISLTTREVASSFDYTRNSSNYYRGKTSAEVGSHIQTQGDLTLSAGQDLSARAADISSQQNLSVNVGRDINITAGEQTGDFVKHTKSTEKGFLSSKTQETHDAVTDNTAISSTLSGDKVNITAGHDVIVSGSNVLGTQDVAINAGNQLNVTTVDETQDETHISKTTKSGIMGTGGIGFTVGKTSEKVTQESESNQQKGSVIGSTAGDVILTAGNTANIHGSDVIAAKDIKVTASDIHITAAENSRTDLTKVETKSSGLTVSLGGTAGAALDSMVQTAQSAKSEDDSQLAALKGMKAGLQGAQAVQGVRLSEAQNKAPSIGVNVSYGSSSSSSTTKTEQHTASGSSLSAGDNITLTATGNQSGSQGNLAVQGSQLDAGKDITLMAKNDIDLNSAKNTQTVDGKNKSSGMSVGVGYGTDGFSVNASVNQGKGFEKGNSQFYTDTEVTAGKQLTLESGKDTTLTGAHLKGETVKATVGGDLTLSSQQTIDQYDSKQTSMSAGGSVSQAGGVNGSINASKTEMHSDYQSVDKQTGIQAGKGGFDITVDKHTQLDGAVIASTADKDKNKLDTGTLGFGDIKNQADYKVDSQSGGFSTGKVPIGEQFVTNAAGSLLTNVNGSGSASNTTHSAVSEGEIVIRDKDNQQQNVADLSRDTDNAHEKLNTIFDKEKEQKRIEKVQLIGEIGQQITDIAVTQATIDATNDVNKKHPELTGQAREEAIQAAIQGSGWGVGGDNRRMVEAGTALVQGLASGDVNKAIANASAPYIANEIAKNIGEDNKAGRLAAHAIANVALALAKGENAGAQSLGAFTGEAVGMLSEKLYGKEPSQLSESEKATVSAFASLAAGIAGGLVGGDTSTAANAAQAGKTTVENNLLSNKFGVDKLDEKGKALHKKLEDVGIGNSDDLQAQYVGCKGNSDCERNVRNEYRAQEKAAGEKLVALYQSGQLSKEEFNYLVTEYATAMLSGIEKGEKLSDTGFDWIGDIYRLSGSDWTVAGQINNPYLNAIRSSELIAEWKAQGLSDEKIQEKLLKDSTFGGLIAPVDVKNILNLVDNGASSEDLAKAATGIALAKVLQGKKNNTSKPDVGEHKVVEIKSGGKGDWNKQLNKPEPNTTYKVDGNNTYKTDSQGRVQSVEAKLSLNTNDRNSYQQCKAGKCGVAGDEGGHLIGTRFNGPGEKLNIVPMNSNLNRGEWKKMENLWADALKNNKQVNVKIEPVYSGTSGRPDKFNVRYTIEGERPVIKSFTNTQGGK</sequence>
<evidence type="ECO:0000256" key="1">
    <source>
        <dbReference type="ARBA" id="ARBA00004219"/>
    </source>
</evidence>
<dbReference type="Pfam" id="PF13332">
    <property type="entry name" value="Fil_haemagg_2"/>
    <property type="match status" value="3"/>
</dbReference>
<keyword evidence="3" id="KW-1266">Target cell cytoplasm</keyword>
<reference evidence="8 9" key="2">
    <citation type="submission" date="2008-10" db="EMBL/GenBank/DDBJ databases">
        <authorList>
            <person name="Fulton L."/>
            <person name="Clifton S."/>
            <person name="Fulton B."/>
            <person name="Xu J."/>
            <person name="Minx P."/>
            <person name="Pepin K.H."/>
            <person name="Johnson M."/>
            <person name="Bhonagiri V."/>
            <person name="Nash W.E."/>
            <person name="Mardis E.R."/>
            <person name="Wilson R.K."/>
        </authorList>
    </citation>
    <scope>NUCLEOTIDE SEQUENCE [LARGE SCALE GENOMIC DNA]</scope>
    <source>
        <strain evidence="8 9">DSM 30120</strain>
    </source>
</reference>
<evidence type="ECO:0000256" key="2">
    <source>
        <dbReference type="ARBA" id="ARBA00022656"/>
    </source>
</evidence>
<dbReference type="InterPro" id="IPR008638">
    <property type="entry name" value="FhaB/CdiA-like_TPS"/>
</dbReference>
<feature type="domain" description="Filamentous haemagglutinin FhaB/tRNA nuclease CdiA-like TPS" evidence="7">
    <location>
        <begin position="92"/>
        <end position="212"/>
    </location>
</feature>
<dbReference type="GeneID" id="57294268"/>
<comment type="subcellular location">
    <subcellularLocation>
        <location evidence="1">Target cell</location>
        <location evidence="1">Target cell cytoplasm</location>
    </subcellularLocation>
</comment>
<dbReference type="NCBIfam" id="TIGR01901">
    <property type="entry name" value="adhes_NPXG"/>
    <property type="match status" value="1"/>
</dbReference>
<dbReference type="SMART" id="SM00912">
    <property type="entry name" value="Haemagg_act"/>
    <property type="match status" value="1"/>
</dbReference>
<comment type="caution">
    <text evidence="8">The sequence shown here is derived from an EMBL/GenBank/DDBJ whole genome shotgun (WGS) entry which is preliminary data.</text>
</comment>
<evidence type="ECO:0000256" key="4">
    <source>
        <dbReference type="ARBA" id="ARBA00023026"/>
    </source>
</evidence>
<dbReference type="eggNOG" id="COG1864">
    <property type="taxonomic scope" value="Bacteria"/>
</dbReference>
<feature type="compositionally biased region" description="Polar residues" evidence="6">
    <location>
        <begin position="3010"/>
        <end position="3044"/>
    </location>
</feature>
<dbReference type="Pfam" id="PF05594">
    <property type="entry name" value="Fil_haemagg"/>
    <property type="match status" value="17"/>
</dbReference>
<evidence type="ECO:0000256" key="3">
    <source>
        <dbReference type="ARBA" id="ARBA00022913"/>
    </source>
</evidence>
<dbReference type="GO" id="GO:0003824">
    <property type="term" value="F:catalytic activity"/>
    <property type="evidence" value="ECO:0007669"/>
    <property type="project" value="UniProtKB-ARBA"/>
</dbReference>
<protein>
    <submittedName>
        <fullName evidence="8">Filamentous hemeagglutinin family domain protein</fullName>
    </submittedName>
</protein>
<dbReference type="InterPro" id="IPR011050">
    <property type="entry name" value="Pectin_lyase_fold/virulence"/>
</dbReference>
<evidence type="ECO:0000256" key="6">
    <source>
        <dbReference type="SAM" id="MobiDB-lite"/>
    </source>
</evidence>
<feature type="region of interest" description="Disordered" evidence="6">
    <location>
        <begin position="2996"/>
        <end position="3044"/>
    </location>
</feature>
<reference evidence="8 9" key="1">
    <citation type="submission" date="2008-10" db="EMBL/GenBank/DDBJ databases">
        <title>Draft genome sequence of Providencia alcalifaciens (DSM 30120).</title>
        <authorList>
            <person name="Sudarsanam P."/>
            <person name="Ley R."/>
            <person name="Guruge J."/>
            <person name="Turnbaugh P.J."/>
            <person name="Mahowald M."/>
            <person name="Liep D."/>
            <person name="Gordon J."/>
        </authorList>
    </citation>
    <scope>NUCLEOTIDE SEQUENCE [LARGE SCALE GENOMIC DNA]</scope>
    <source>
        <strain evidence="8 9">DSM 30120</strain>
    </source>
</reference>
<comment type="similarity">
    <text evidence="5">In the N-terminal section; belongs to the CdiA toxin family.</text>
</comment>
<dbReference type="InterPro" id="IPR008619">
    <property type="entry name" value="Filamentous_hemagglutn_rpt"/>
</dbReference>
<dbReference type="GO" id="GO:0090729">
    <property type="term" value="F:toxin activity"/>
    <property type="evidence" value="ECO:0007669"/>
    <property type="project" value="UniProtKB-KW"/>
</dbReference>
<gene>
    <name evidence="8" type="ORF">PROVALCAL_00915</name>
</gene>
<dbReference type="Pfam" id="PF05860">
    <property type="entry name" value="TPS"/>
    <property type="match status" value="1"/>
</dbReference>
<feature type="compositionally biased region" description="Polar residues" evidence="6">
    <location>
        <begin position="2363"/>
        <end position="2374"/>
    </location>
</feature>
<dbReference type="SUPFAM" id="SSF51126">
    <property type="entry name" value="Pectin lyase-like"/>
    <property type="match status" value="1"/>
</dbReference>
<dbReference type="Pfam" id="PF13018">
    <property type="entry name" value="ESPR"/>
    <property type="match status" value="1"/>
</dbReference>
<keyword evidence="2" id="KW-0800">Toxin</keyword>
<dbReference type="InterPro" id="IPR024973">
    <property type="entry name" value="ESPR"/>
</dbReference>
<accession>B6XC53</accession>
<dbReference type="RefSeq" id="WP_006657883.1">
    <property type="nucleotide sequence ID" value="NZ_ABXW01000014.1"/>
</dbReference>
<evidence type="ECO:0000313" key="8">
    <source>
        <dbReference type="EMBL" id="EEB47205.1"/>
    </source>
</evidence>
<dbReference type="EMBL" id="ABXW01000014">
    <property type="protein sequence ID" value="EEB47205.1"/>
    <property type="molecule type" value="Genomic_DNA"/>
</dbReference>
<dbReference type="InterPro" id="IPR006914">
    <property type="entry name" value="VENN_dom"/>
</dbReference>
<dbReference type="NCBIfam" id="TIGR01731">
    <property type="entry name" value="fil_hemag_20aa"/>
    <property type="match status" value="35"/>
</dbReference>
<evidence type="ECO:0000259" key="7">
    <source>
        <dbReference type="SMART" id="SM00912"/>
    </source>
</evidence>
<dbReference type="Gene3D" id="2.160.20.10">
    <property type="entry name" value="Single-stranded right-handed beta-helix, Pectin lyase-like"/>
    <property type="match status" value="1"/>
</dbReference>
<dbReference type="Proteomes" id="UP000003729">
    <property type="component" value="Unassembled WGS sequence"/>
</dbReference>
<dbReference type="Pfam" id="PF13930">
    <property type="entry name" value="Endonuclea_NS_2"/>
    <property type="match status" value="1"/>
</dbReference>
<dbReference type="InterPro" id="IPR044927">
    <property type="entry name" value="Endonuclea_NS_2"/>
</dbReference>
<proteinExistence type="inferred from homology"/>
<organism evidence="8 9">
    <name type="scientific">Providencia alcalifaciens DSM 30120</name>
    <dbReference type="NCBI Taxonomy" id="520999"/>
    <lineage>
        <taxon>Bacteria</taxon>
        <taxon>Pseudomonadati</taxon>
        <taxon>Pseudomonadota</taxon>
        <taxon>Gammaproteobacteria</taxon>
        <taxon>Enterobacterales</taxon>
        <taxon>Morganellaceae</taxon>
        <taxon>Providencia</taxon>
    </lineage>
</organism>
<feature type="region of interest" description="Disordered" evidence="6">
    <location>
        <begin position="2353"/>
        <end position="2374"/>
    </location>
</feature>
<dbReference type="InterPro" id="IPR012334">
    <property type="entry name" value="Pectin_lyas_fold"/>
</dbReference>
<dbReference type="InterPro" id="IPR025157">
    <property type="entry name" value="Hemagglutinin_rpt"/>
</dbReference>